<accession>A0A7J7G4T9</accession>
<gene>
    <name evidence="3" type="ORF">HYC85_030799</name>
</gene>
<reference evidence="4" key="1">
    <citation type="journal article" date="2020" name="Nat. Commun.">
        <title>Genome assembly of wild tea tree DASZ reveals pedigree and selection history of tea varieties.</title>
        <authorList>
            <person name="Zhang W."/>
            <person name="Zhang Y."/>
            <person name="Qiu H."/>
            <person name="Guo Y."/>
            <person name="Wan H."/>
            <person name="Zhang X."/>
            <person name="Scossa F."/>
            <person name="Alseekh S."/>
            <person name="Zhang Q."/>
            <person name="Wang P."/>
            <person name="Xu L."/>
            <person name="Schmidt M.H."/>
            <person name="Jia X."/>
            <person name="Li D."/>
            <person name="Zhu A."/>
            <person name="Guo F."/>
            <person name="Chen W."/>
            <person name="Ni D."/>
            <person name="Usadel B."/>
            <person name="Fernie A.R."/>
            <person name="Wen W."/>
        </authorList>
    </citation>
    <scope>NUCLEOTIDE SEQUENCE [LARGE SCALE GENOMIC DNA]</scope>
    <source>
        <strain evidence="4">cv. G240</strain>
    </source>
</reference>
<evidence type="ECO:0000256" key="1">
    <source>
        <dbReference type="SAM" id="MobiDB-lite"/>
    </source>
</evidence>
<feature type="region of interest" description="Disordered" evidence="1">
    <location>
        <begin position="1846"/>
        <end position="1885"/>
    </location>
</feature>
<dbReference type="InterPro" id="IPR043502">
    <property type="entry name" value="DNA/RNA_pol_sf"/>
</dbReference>
<dbReference type="SUPFAM" id="SSF50630">
    <property type="entry name" value="Acid proteases"/>
    <property type="match status" value="1"/>
</dbReference>
<dbReference type="SUPFAM" id="SSF56672">
    <property type="entry name" value="DNA/RNA polymerases"/>
    <property type="match status" value="1"/>
</dbReference>
<sequence length="2082" mass="231421">MSFVSHFVLPRFACPCTRISRHPILCHRHPMLVRLRLSHVGISPYHLFMSFASYRHCLGLRARVHAFRGTSFSFLYCLGLRARVHAFRGTSFSYLHCLGLCARVHVFRGTSSSYLHCLGLRARVYAFRGTPSSYLHCLGLRARVHAFRGTSSSYLYCLDCVPVCTYYEALHFHISIASVCVPMCTYFEALHFSYLHRLGLRARVHAFQGASFLSCITSVCVPVCTHFEALRLHFASPRFAYPWARTSRHLIFTALCIPYCIADRIHCISSDCILVAFHAYHAYYIVFGIGVSPGTGNEVHFVLRVTEYVSIPQSPTLRIIHDGVRFYCVFMCMHSILNCAFRLLGHHASVATLYLAKQSMFGTSFKKSVFSKRFAGFGLFGSDLEPRQLKRVRAVARTPCFPSAIPERFAGGLSCQGMTIRLTGCGLCQPAGISQYLRISYLRISDSVLGNSDTGMVSCSAIASNPAGIPQAPWTRGRRLHRSEDLIDGQPVFRSLPPVTRRKPKRRSVSEQRLTEQWVISSEDYRTEVSITAAEIDIPVRQMEQQNTPGMEALMRQMQESMRQMHDDAARQTEFSKQQAAVMAQQSELITRLQQQNTASASHQIPPPAGAPLPEQAPTVQNAPPNAQNTLPNVQNLLEDTSLATGPAPPPLPPQLSKVHTSNHPDSPIEVEVDLTALKLSKLEKLFKKSQGVKAMPDIEDGYTEEAVTLPDRFKMPQIDRFDGTGDPMVHIRLFADVLRPMGLTRSQKLSLFGRTLSGIASHWYARLQDEVKKNWDEMAEAFVTQYSYNTQIEITTRDLETTRQEPKESFSDFVIRWRAKASTMTLRPTDKDQIRMIVRNLHPKLMQRMIVVPFPTFADLHDMGVQIEDAMKQGLFDHDREQPRRTFNRNNNAGPSGAANTRASEVGMVTTTPPPPPRPMTATPFSGASGSNAQNRFQPRNQRTFTPLYMPLTKVLGILIRKNHLKPLEPKPLPNPLPPSYDPSKYCAYHQQHGHDTERCFRLRHEIQDLIDKQVIAPPEKPNVTTNPLPPHNQAPPPGRINCIQTGVASYDPSIYITPTHLPKPEVFLPDCTDFLCMVDISKTQPEPVVVTVEDGAGQILGRNEIVEFGTGQNFVGGAYDPSKYILSTSRIGLSVELPETGELCMIRENGSELWADELTATEEDLANLQLLDDQELGEASINWYDYEGSEEATGWLEDQPDAVGETQSEQSPAGAEVPFVAGTAESQVVSPESAGVKNSAQDLGIMNTGIIAKPVVLTQLEQEKFEEAERIRKAKGPEGTESAECTKTDNAASIWTKSTASASGPEPDRCLLAASGMWWEDDDLCLAHTDKDWASGQPDDTWYLDEVDHMTRSGRYFKPPHLDQPEASGKDNEAEKQKEKQIEEEAVLKQLKKIQADISIWGLLMASRLHREAVLSAMDKSKLSIDTTPEQLVGLVFSGGGSPALTFSDKELPPEGTSHNKPLYISVECRDKWIPVVLVDTGSAINVCPTRTAYAIGLKPADFVPTTQVIRAYDNTSREVMGTVKIQTKVGPGQHSIEFHILDVPATFNLLLGRPWLHQVKAVSSTLHQMLKYPHGKGVVIVFGNSSIHPPPEVSTPVLEIEHGTEDVFLSGFTLAEARVVQNVMAVNEGMYVSAQSIYLMNKLKHTPGMGLGKSGRKGVSVLAEVPHNPHTFGLGYLPTKEDWVRKGKEMAGRARAKKAGKPFDLMHRPIWGTLNGRFVREGEDFPFCGFPEPWLNAEEKRVPGFEIFFDIQLSGDDVAEAQTDPPTEVEQCEAVDSESTELEMGVALASLLSDPPIDQECLGDNSSVSVIGDEIAAGFPAPILDASIAPSLIWQYEEGFLSSSSGSGSEPESDSTESCASESDSSSTESESGIPGGDNPDATVKSRSSFSFSFESVVTDFSDDLEELNENQATVVSEYFSVPLIYCINSDFQNFDENDEEEIPPVLQRLIEQEQERFVKPLTDEIITVNIGTEEDPRLVQIGSTLSSEERERLVALLKDFKDVFAWSYEDMPGIDPEIVQHRIPLDPEARPVKQKLRRIRPDWALKIKEEVTKQIDAGFLQVSEYPTLTGIGKSRRKG</sequence>
<evidence type="ECO:0000313" key="4">
    <source>
        <dbReference type="Proteomes" id="UP000593564"/>
    </source>
</evidence>
<dbReference type="PANTHER" id="PTHR32108">
    <property type="entry name" value="DNA-DIRECTED RNA POLYMERASE SUBUNIT ALPHA"/>
    <property type="match status" value="1"/>
</dbReference>
<dbReference type="PANTHER" id="PTHR32108:SF9">
    <property type="entry name" value="REVERSE TRANSCRIPTASE RNASE H-LIKE DOMAIN-CONTAINING PROTEIN"/>
    <property type="match status" value="1"/>
</dbReference>
<feature type="domain" description="Retrotransposon gag" evidence="2">
    <location>
        <begin position="755"/>
        <end position="840"/>
    </location>
</feature>
<feature type="region of interest" description="Disordered" evidence="1">
    <location>
        <begin position="594"/>
        <end position="665"/>
    </location>
</feature>
<organism evidence="3 4">
    <name type="scientific">Camellia sinensis</name>
    <name type="common">Tea plant</name>
    <name type="synonym">Thea sinensis</name>
    <dbReference type="NCBI Taxonomy" id="4442"/>
    <lineage>
        <taxon>Eukaryota</taxon>
        <taxon>Viridiplantae</taxon>
        <taxon>Streptophyta</taxon>
        <taxon>Embryophyta</taxon>
        <taxon>Tracheophyta</taxon>
        <taxon>Spermatophyta</taxon>
        <taxon>Magnoliopsida</taxon>
        <taxon>eudicotyledons</taxon>
        <taxon>Gunneridae</taxon>
        <taxon>Pentapetalae</taxon>
        <taxon>asterids</taxon>
        <taxon>Ericales</taxon>
        <taxon>Theaceae</taxon>
        <taxon>Camellia</taxon>
    </lineage>
</organism>
<feature type="compositionally biased region" description="Low complexity" evidence="1">
    <location>
        <begin position="1846"/>
        <end position="1875"/>
    </location>
</feature>
<feature type="compositionally biased region" description="Basic and acidic residues" evidence="1">
    <location>
        <begin position="1362"/>
        <end position="1382"/>
    </location>
</feature>
<feature type="compositionally biased region" description="Polar residues" evidence="1">
    <location>
        <begin position="618"/>
        <end position="644"/>
    </location>
</feature>
<dbReference type="InterPro" id="IPR005162">
    <property type="entry name" value="Retrotrans_gag_dom"/>
</dbReference>
<reference evidence="3 4" key="2">
    <citation type="submission" date="2020-07" db="EMBL/GenBank/DDBJ databases">
        <title>Genome assembly of wild tea tree DASZ reveals pedigree and selection history of tea varieties.</title>
        <authorList>
            <person name="Zhang W."/>
        </authorList>
    </citation>
    <scope>NUCLEOTIDE SEQUENCE [LARGE SCALE GENOMIC DNA]</scope>
    <source>
        <strain evidence="4">cv. G240</strain>
        <tissue evidence="3">Leaf</tissue>
    </source>
</reference>
<evidence type="ECO:0000313" key="3">
    <source>
        <dbReference type="EMBL" id="KAF5934628.1"/>
    </source>
</evidence>
<keyword evidence="4" id="KW-1185">Reference proteome</keyword>
<dbReference type="EMBL" id="JACBKZ010000014">
    <property type="protein sequence ID" value="KAF5934628.1"/>
    <property type="molecule type" value="Genomic_DNA"/>
</dbReference>
<comment type="caution">
    <text evidence="3">The sequence shown here is derived from an EMBL/GenBank/DDBJ whole genome shotgun (WGS) entry which is preliminary data.</text>
</comment>
<evidence type="ECO:0000259" key="2">
    <source>
        <dbReference type="Pfam" id="PF03732"/>
    </source>
</evidence>
<dbReference type="InterPro" id="IPR021109">
    <property type="entry name" value="Peptidase_aspartic_dom_sf"/>
</dbReference>
<dbReference type="Pfam" id="PF03732">
    <property type="entry name" value="Retrotrans_gag"/>
    <property type="match status" value="1"/>
</dbReference>
<feature type="compositionally biased region" description="Polar residues" evidence="1">
    <location>
        <begin position="594"/>
        <end position="603"/>
    </location>
</feature>
<proteinExistence type="predicted"/>
<dbReference type="Gene3D" id="3.10.10.10">
    <property type="entry name" value="HIV Type 1 Reverse Transcriptase, subunit A, domain 1"/>
    <property type="match status" value="1"/>
</dbReference>
<dbReference type="Proteomes" id="UP000593564">
    <property type="component" value="Unassembled WGS sequence"/>
</dbReference>
<dbReference type="CDD" id="cd00303">
    <property type="entry name" value="retropepsin_like"/>
    <property type="match status" value="1"/>
</dbReference>
<protein>
    <recommendedName>
        <fullName evidence="2">Retrotransposon gag domain-containing protein</fullName>
    </recommendedName>
</protein>
<name>A0A7J7G4T9_CAMSI</name>
<feature type="region of interest" description="Disordered" evidence="1">
    <location>
        <begin position="1356"/>
        <end position="1382"/>
    </location>
</feature>
<dbReference type="Gene3D" id="2.40.70.10">
    <property type="entry name" value="Acid Proteases"/>
    <property type="match status" value="1"/>
</dbReference>